<gene>
    <name evidence="2" type="ORF">HL629_04125</name>
</gene>
<reference evidence="2" key="1">
    <citation type="journal article" date="2018" name="Genome Biol.">
        <title>SKESA: strategic k-mer extension for scrupulous assemblies.</title>
        <authorList>
            <person name="Souvorov A."/>
            <person name="Agarwala R."/>
            <person name="Lipman D.J."/>
        </authorList>
    </citation>
    <scope>NUCLEOTIDE SEQUENCE</scope>
    <source>
        <strain evidence="2">EC00677</strain>
    </source>
</reference>
<accession>A0A7A6ZYI3</accession>
<evidence type="ECO:0000256" key="1">
    <source>
        <dbReference type="SAM" id="Phobius"/>
    </source>
</evidence>
<proteinExistence type="predicted"/>
<dbReference type="EMBL" id="DABHBG010000003">
    <property type="protein sequence ID" value="HAJ1188967.1"/>
    <property type="molecule type" value="Genomic_DNA"/>
</dbReference>
<protein>
    <submittedName>
        <fullName evidence="2">Uncharacterized protein</fullName>
    </submittedName>
</protein>
<keyword evidence="1" id="KW-0472">Membrane</keyword>
<name>A0A7A6ZYI3_ECOLX</name>
<reference evidence="2" key="2">
    <citation type="submission" date="2019-09" db="EMBL/GenBank/DDBJ databases">
        <authorList>
            <consortium name="NCBI Pathogen Detection Project"/>
        </authorList>
    </citation>
    <scope>NUCLEOTIDE SEQUENCE</scope>
    <source>
        <strain evidence="2">EC00677</strain>
    </source>
</reference>
<evidence type="ECO:0000313" key="2">
    <source>
        <dbReference type="EMBL" id="HAJ1188967.1"/>
    </source>
</evidence>
<organism evidence="2">
    <name type="scientific">Escherichia coli</name>
    <dbReference type="NCBI Taxonomy" id="562"/>
    <lineage>
        <taxon>Bacteria</taxon>
        <taxon>Pseudomonadati</taxon>
        <taxon>Pseudomonadota</taxon>
        <taxon>Gammaproteobacteria</taxon>
        <taxon>Enterobacterales</taxon>
        <taxon>Enterobacteriaceae</taxon>
        <taxon>Escherichia</taxon>
    </lineage>
</organism>
<feature type="transmembrane region" description="Helical" evidence="1">
    <location>
        <begin position="40"/>
        <end position="60"/>
    </location>
</feature>
<keyword evidence="1" id="KW-1133">Transmembrane helix</keyword>
<sequence>MFLRFFSKFDFYKKWFNILNFYHYVDFISNKNKKTIQKSLLLLIDEIMCFFCFFLCSCFMCKMEKRTLFICFLAWVWV</sequence>
<keyword evidence="1" id="KW-0812">Transmembrane</keyword>
<comment type="caution">
    <text evidence="2">The sequence shown here is derived from an EMBL/GenBank/DDBJ whole genome shotgun (WGS) entry which is preliminary data.</text>
</comment>
<dbReference type="AlphaFoldDB" id="A0A7A6ZYI3"/>